<accession>K3X3G1</accession>
<dbReference type="InterPro" id="IPR025340">
    <property type="entry name" value="DUF4246"/>
</dbReference>
<dbReference type="PANTHER" id="PTHR33119:SF1">
    <property type="entry name" value="FE2OG DIOXYGENASE DOMAIN-CONTAINING PROTEIN"/>
    <property type="match status" value="1"/>
</dbReference>
<proteinExistence type="predicted"/>
<dbReference type="Proteomes" id="UP000019132">
    <property type="component" value="Unassembled WGS sequence"/>
</dbReference>
<reference evidence="3" key="1">
    <citation type="journal article" date="2010" name="Genome Biol.">
        <title>Genome sequence of the necrotrophic plant pathogen Pythium ultimum reveals original pathogenicity mechanisms and effector repertoire.</title>
        <authorList>
            <person name="Levesque C.A."/>
            <person name="Brouwer H."/>
            <person name="Cano L."/>
            <person name="Hamilton J.P."/>
            <person name="Holt C."/>
            <person name="Huitema E."/>
            <person name="Raffaele S."/>
            <person name="Robideau G.P."/>
            <person name="Thines M."/>
            <person name="Win J."/>
            <person name="Zerillo M.M."/>
            <person name="Beakes G.W."/>
            <person name="Boore J.L."/>
            <person name="Busam D."/>
            <person name="Dumas B."/>
            <person name="Ferriera S."/>
            <person name="Fuerstenberg S.I."/>
            <person name="Gachon C.M."/>
            <person name="Gaulin E."/>
            <person name="Govers F."/>
            <person name="Grenville-Briggs L."/>
            <person name="Horner N."/>
            <person name="Hostetler J."/>
            <person name="Jiang R.H."/>
            <person name="Johnson J."/>
            <person name="Krajaejun T."/>
            <person name="Lin H."/>
            <person name="Meijer H.J."/>
            <person name="Moore B."/>
            <person name="Morris P."/>
            <person name="Phuntmart V."/>
            <person name="Puiu D."/>
            <person name="Shetty J."/>
            <person name="Stajich J.E."/>
            <person name="Tripathy S."/>
            <person name="Wawra S."/>
            <person name="van West P."/>
            <person name="Whitty B.R."/>
            <person name="Coutinho P.M."/>
            <person name="Henrissat B."/>
            <person name="Martin F."/>
            <person name="Thomas P.D."/>
            <person name="Tyler B.M."/>
            <person name="De Vries R.P."/>
            <person name="Kamoun S."/>
            <person name="Yandell M."/>
            <person name="Tisserat N."/>
            <person name="Buell C.R."/>
        </authorList>
    </citation>
    <scope>NUCLEOTIDE SEQUENCE</scope>
    <source>
        <strain evidence="3">DAOM:BR144</strain>
    </source>
</reference>
<sequence>MYGFRERSLLVQQLGSVLAMENRCIVFPNLLQHKVEPFELADSTKPGCRKILAFFLVGPEKQIPSTSVIPPQ</sequence>
<evidence type="ECO:0000313" key="2">
    <source>
        <dbReference type="EnsemblProtists" id="PYU1_T011760"/>
    </source>
</evidence>
<dbReference type="HOGENOM" id="CLU_2727822_0_0_1"/>
<evidence type="ECO:0000259" key="1">
    <source>
        <dbReference type="Pfam" id="PF14033"/>
    </source>
</evidence>
<protein>
    <recommendedName>
        <fullName evidence="1">DUF4246 domain-containing protein</fullName>
    </recommendedName>
</protein>
<reference evidence="3" key="2">
    <citation type="submission" date="2010-04" db="EMBL/GenBank/DDBJ databases">
        <authorList>
            <person name="Buell R."/>
            <person name="Hamilton J."/>
            <person name="Hostetler J."/>
        </authorList>
    </citation>
    <scope>NUCLEOTIDE SEQUENCE [LARGE SCALE GENOMIC DNA]</scope>
    <source>
        <strain evidence="3">DAOM:BR144</strain>
    </source>
</reference>
<dbReference type="VEuPathDB" id="FungiDB:PYU1_G011734"/>
<dbReference type="AlphaFoldDB" id="K3X3G1"/>
<dbReference type="STRING" id="431595.K3X3G1"/>
<dbReference type="EMBL" id="GL376637">
    <property type="status" value="NOT_ANNOTATED_CDS"/>
    <property type="molecule type" value="Genomic_DNA"/>
</dbReference>
<dbReference type="InterPro" id="IPR049192">
    <property type="entry name" value="DUF4246_C"/>
</dbReference>
<reference evidence="2" key="3">
    <citation type="submission" date="2015-02" db="UniProtKB">
        <authorList>
            <consortium name="EnsemblProtists"/>
        </authorList>
    </citation>
    <scope>IDENTIFICATION</scope>
    <source>
        <strain evidence="2">DAOM BR144</strain>
    </source>
</reference>
<evidence type="ECO:0000313" key="3">
    <source>
        <dbReference type="Proteomes" id="UP000019132"/>
    </source>
</evidence>
<dbReference type="PANTHER" id="PTHR33119">
    <property type="entry name" value="IFI3P"/>
    <property type="match status" value="1"/>
</dbReference>
<organism evidence="2 3">
    <name type="scientific">Globisporangium ultimum (strain ATCC 200006 / CBS 805.95 / DAOM BR144)</name>
    <name type="common">Pythium ultimum</name>
    <dbReference type="NCBI Taxonomy" id="431595"/>
    <lineage>
        <taxon>Eukaryota</taxon>
        <taxon>Sar</taxon>
        <taxon>Stramenopiles</taxon>
        <taxon>Oomycota</taxon>
        <taxon>Peronosporomycetes</taxon>
        <taxon>Pythiales</taxon>
        <taxon>Pythiaceae</taxon>
        <taxon>Globisporangium</taxon>
    </lineage>
</organism>
<dbReference type="Pfam" id="PF14033">
    <property type="entry name" value="DUF4246"/>
    <property type="match status" value="1"/>
</dbReference>
<dbReference type="EnsemblProtists" id="PYU1_T011760">
    <property type="protein sequence ID" value="PYU1_T011760"/>
    <property type="gene ID" value="PYU1_G011734"/>
</dbReference>
<name>K3X3G1_GLOUD</name>
<keyword evidence="3" id="KW-1185">Reference proteome</keyword>
<dbReference type="InParanoid" id="K3X3G1"/>
<feature type="domain" description="DUF4246" evidence="1">
    <location>
        <begin position="2"/>
        <end position="72"/>
    </location>
</feature>